<dbReference type="GO" id="GO:0003887">
    <property type="term" value="F:DNA-directed DNA polymerase activity"/>
    <property type="evidence" value="ECO:0007669"/>
    <property type="project" value="UniProtKB-KW"/>
</dbReference>
<keyword evidence="8" id="KW-0547">Nucleotide-binding</keyword>
<comment type="function">
    <text evidence="1">The aspartyl protease (PR) mediates the proteolytic cleavages of the Gag and Gag-Pol polyproteins after assembly of the VLP.</text>
</comment>
<keyword evidence="12" id="KW-0460">Magnesium</keyword>
<proteinExistence type="predicted"/>
<evidence type="ECO:0000256" key="12">
    <source>
        <dbReference type="ARBA" id="ARBA00022842"/>
    </source>
</evidence>
<evidence type="ECO:0000256" key="2">
    <source>
        <dbReference type="ARBA" id="ARBA00022578"/>
    </source>
</evidence>
<keyword evidence="9" id="KW-0255">Endonuclease</keyword>
<evidence type="ECO:0000256" key="20">
    <source>
        <dbReference type="ARBA" id="ARBA00049244"/>
    </source>
</evidence>
<dbReference type="GO" id="GO:0006310">
    <property type="term" value="P:DNA recombination"/>
    <property type="evidence" value="ECO:0007669"/>
    <property type="project" value="UniProtKB-KW"/>
</dbReference>
<comment type="catalytic activity">
    <reaction evidence="19">
        <text>DNA(n) + a 2'-deoxyribonucleoside 5'-triphosphate = DNA(n+1) + diphosphate</text>
        <dbReference type="Rhea" id="RHEA:22508"/>
        <dbReference type="Rhea" id="RHEA-COMP:17339"/>
        <dbReference type="Rhea" id="RHEA-COMP:17340"/>
        <dbReference type="ChEBI" id="CHEBI:33019"/>
        <dbReference type="ChEBI" id="CHEBI:61560"/>
        <dbReference type="ChEBI" id="CHEBI:173112"/>
        <dbReference type="EC" id="2.7.7.49"/>
    </reaction>
</comment>
<keyword evidence="3" id="KW-1188">Viral release from host cell</keyword>
<evidence type="ECO:0000256" key="19">
    <source>
        <dbReference type="ARBA" id="ARBA00048173"/>
    </source>
</evidence>
<keyword evidence="5" id="KW-0548">Nucleotidyltransferase</keyword>
<organism evidence="23 24">
    <name type="scientific">Puccinia sorghi</name>
    <dbReference type="NCBI Taxonomy" id="27349"/>
    <lineage>
        <taxon>Eukaryota</taxon>
        <taxon>Fungi</taxon>
        <taxon>Dikarya</taxon>
        <taxon>Basidiomycota</taxon>
        <taxon>Pucciniomycotina</taxon>
        <taxon>Pucciniomycetes</taxon>
        <taxon>Pucciniales</taxon>
        <taxon>Pucciniaceae</taxon>
        <taxon>Puccinia</taxon>
    </lineage>
</organism>
<dbReference type="GO" id="GO:0046872">
    <property type="term" value="F:metal ion binding"/>
    <property type="evidence" value="ECO:0007669"/>
    <property type="project" value="UniProtKB-KW"/>
</dbReference>
<evidence type="ECO:0000256" key="16">
    <source>
        <dbReference type="ARBA" id="ARBA00022932"/>
    </source>
</evidence>
<evidence type="ECO:0000256" key="17">
    <source>
        <dbReference type="ARBA" id="ARBA00023113"/>
    </source>
</evidence>
<evidence type="ECO:0000256" key="10">
    <source>
        <dbReference type="ARBA" id="ARBA00022801"/>
    </source>
</evidence>
<dbReference type="InterPro" id="IPR001584">
    <property type="entry name" value="Integrase_cat-core"/>
</dbReference>
<comment type="caution">
    <text evidence="23">The sequence shown here is derived from an EMBL/GenBank/DDBJ whole genome shotgun (WGS) entry which is preliminary data.</text>
</comment>
<evidence type="ECO:0000256" key="21">
    <source>
        <dbReference type="SAM" id="MobiDB-lite"/>
    </source>
</evidence>
<dbReference type="Gene3D" id="3.30.420.10">
    <property type="entry name" value="Ribonuclease H-like superfamily/Ribonuclease H"/>
    <property type="match status" value="1"/>
</dbReference>
<keyword evidence="16" id="KW-0239">DNA-directed DNA polymerase</keyword>
<gene>
    <name evidence="23" type="ORF">VP01_4157g1</name>
</gene>
<evidence type="ECO:0000256" key="8">
    <source>
        <dbReference type="ARBA" id="ARBA00022741"/>
    </source>
</evidence>
<dbReference type="GO" id="GO:0006508">
    <property type="term" value="P:proteolysis"/>
    <property type="evidence" value="ECO:0007669"/>
    <property type="project" value="UniProtKB-KW"/>
</dbReference>
<name>A0A0L6UR00_9BASI</name>
<evidence type="ECO:0000256" key="15">
    <source>
        <dbReference type="ARBA" id="ARBA00022918"/>
    </source>
</evidence>
<evidence type="ECO:0000256" key="1">
    <source>
        <dbReference type="ARBA" id="ARBA00002180"/>
    </source>
</evidence>
<evidence type="ECO:0000256" key="13">
    <source>
        <dbReference type="ARBA" id="ARBA00022884"/>
    </source>
</evidence>
<dbReference type="GO" id="GO:0005524">
    <property type="term" value="F:ATP binding"/>
    <property type="evidence" value="ECO:0007669"/>
    <property type="project" value="UniProtKB-KW"/>
</dbReference>
<dbReference type="GO" id="GO:0032196">
    <property type="term" value="P:transposition"/>
    <property type="evidence" value="ECO:0007669"/>
    <property type="project" value="UniProtKB-KW"/>
</dbReference>
<sequence length="473" mass="53145">MKEGQAEQSVSSFFFCSTTPVSSFILESGSSAHMTANLNLSSFIDHSEKGVVHTLFGTEALNIKGIGDAKLEHENGSISLKKVLYVPQLAVSLLSVQSLVLDGHRVTFEMNSFTVVNSSGVKITGKYIGNLPTIEFFNQSHQSYFSQSKLLHKSLGHMSYHRLRQLLGLQVKDHKACEACAVAKVTKKILSHQTFSSLQTFQRDPSGFNSCTRYCSAIPVRSKSDVSETIAQVVSLEAKRLGYFPTVIHSDRGSEFINSHLLEFCNKHSIRARQSDAYTPQQNRLAERFKRTILESMCAIFQDTGLNKRLWNEIVKTISPYELFKGRNLPLEFFNPIGIRVSYLILPERHCAKLESYRILADDGRFVNTCHVKFLDFINNKRENTIDDSDLIILADDKIESPPEEKSSASINDIENNSELSDSEEGIASSLVPDVSRVLRERNSKVKPVKYTYLASDPVSYKMAMKSSENSKW</sequence>
<evidence type="ECO:0000259" key="22">
    <source>
        <dbReference type="PROSITE" id="PS50994"/>
    </source>
</evidence>
<keyword evidence="7" id="KW-0479">Metal-binding</keyword>
<evidence type="ECO:0000256" key="9">
    <source>
        <dbReference type="ARBA" id="ARBA00022759"/>
    </source>
</evidence>
<evidence type="ECO:0000256" key="7">
    <source>
        <dbReference type="ARBA" id="ARBA00022723"/>
    </source>
</evidence>
<dbReference type="Proteomes" id="UP000037035">
    <property type="component" value="Unassembled WGS sequence"/>
</dbReference>
<dbReference type="InterPro" id="IPR012337">
    <property type="entry name" value="RNaseH-like_sf"/>
</dbReference>
<dbReference type="PANTHER" id="PTHR42648">
    <property type="entry name" value="TRANSPOSASE, PUTATIVE-RELATED"/>
    <property type="match status" value="1"/>
</dbReference>
<dbReference type="Pfam" id="PF00665">
    <property type="entry name" value="rve"/>
    <property type="match status" value="1"/>
</dbReference>
<feature type="domain" description="Integrase catalytic" evidence="22">
    <location>
        <begin position="212"/>
        <end position="344"/>
    </location>
</feature>
<dbReference type="InterPro" id="IPR036397">
    <property type="entry name" value="RNaseH_sf"/>
</dbReference>
<comment type="catalytic activity">
    <reaction evidence="20">
        <text>DNA(n) + a 2'-deoxyribonucleoside 5'-triphosphate = DNA(n+1) + diphosphate</text>
        <dbReference type="Rhea" id="RHEA:22508"/>
        <dbReference type="Rhea" id="RHEA-COMP:17339"/>
        <dbReference type="Rhea" id="RHEA-COMP:17340"/>
        <dbReference type="ChEBI" id="CHEBI:33019"/>
        <dbReference type="ChEBI" id="CHEBI:61560"/>
        <dbReference type="ChEBI" id="CHEBI:173112"/>
        <dbReference type="EC" id="2.7.7.7"/>
    </reaction>
</comment>
<evidence type="ECO:0000256" key="11">
    <source>
        <dbReference type="ARBA" id="ARBA00022840"/>
    </source>
</evidence>
<keyword evidence="4" id="KW-0645">Protease</keyword>
<keyword evidence="17" id="KW-0917">Virion maturation</keyword>
<dbReference type="GO" id="GO:0015074">
    <property type="term" value="P:DNA integration"/>
    <property type="evidence" value="ECO:0007669"/>
    <property type="project" value="UniProtKB-KW"/>
</dbReference>
<evidence type="ECO:0000256" key="6">
    <source>
        <dbReference type="ARBA" id="ARBA00022722"/>
    </source>
</evidence>
<keyword evidence="2" id="KW-0815">Transposition</keyword>
<dbReference type="Pfam" id="PF22936">
    <property type="entry name" value="Pol_BBD"/>
    <property type="match status" value="1"/>
</dbReference>
<dbReference type="InterPro" id="IPR054722">
    <property type="entry name" value="PolX-like_BBD"/>
</dbReference>
<dbReference type="GO" id="GO:0008233">
    <property type="term" value="F:peptidase activity"/>
    <property type="evidence" value="ECO:0007669"/>
    <property type="project" value="UniProtKB-KW"/>
</dbReference>
<keyword evidence="6" id="KW-0540">Nuclease</keyword>
<dbReference type="AlphaFoldDB" id="A0A0L6UR00"/>
<reference evidence="23 24" key="1">
    <citation type="submission" date="2015-08" db="EMBL/GenBank/DDBJ databases">
        <title>Next Generation Sequencing and Analysis of the Genome of Puccinia sorghi L Schw, the Causal Agent of Maize Common Rust.</title>
        <authorList>
            <person name="Rochi L."/>
            <person name="Burguener G."/>
            <person name="Darino M."/>
            <person name="Turjanski A."/>
            <person name="Kreff E."/>
            <person name="Dieguez M.J."/>
            <person name="Sacco F."/>
        </authorList>
    </citation>
    <scope>NUCLEOTIDE SEQUENCE [LARGE SCALE GENOMIC DNA]</scope>
    <source>
        <strain evidence="23 24">RO10H11247</strain>
    </source>
</reference>
<dbReference type="PANTHER" id="PTHR42648:SF11">
    <property type="entry name" value="TRANSPOSON TY4-P GAG-POL POLYPROTEIN"/>
    <property type="match status" value="1"/>
</dbReference>
<evidence type="ECO:0000256" key="4">
    <source>
        <dbReference type="ARBA" id="ARBA00022670"/>
    </source>
</evidence>
<keyword evidence="11" id="KW-0067">ATP-binding</keyword>
<keyword evidence="15" id="KW-0695">RNA-directed DNA polymerase</keyword>
<dbReference type="EMBL" id="LAVV01009232">
    <property type="protein sequence ID" value="KNZ50954.1"/>
    <property type="molecule type" value="Genomic_DNA"/>
</dbReference>
<keyword evidence="13" id="KW-0694">RNA-binding</keyword>
<dbReference type="PROSITE" id="PS50994">
    <property type="entry name" value="INTEGRASE"/>
    <property type="match status" value="1"/>
</dbReference>
<dbReference type="GO" id="GO:0003964">
    <property type="term" value="F:RNA-directed DNA polymerase activity"/>
    <property type="evidence" value="ECO:0007669"/>
    <property type="project" value="UniProtKB-KW"/>
</dbReference>
<dbReference type="SUPFAM" id="SSF53098">
    <property type="entry name" value="Ribonuclease H-like"/>
    <property type="match status" value="1"/>
</dbReference>
<dbReference type="InterPro" id="IPR039537">
    <property type="entry name" value="Retrotran_Ty1/copia-like"/>
</dbReference>
<dbReference type="OrthoDB" id="6776856at2759"/>
<keyword evidence="10" id="KW-0378">Hydrolase</keyword>
<keyword evidence="18" id="KW-0233">DNA recombination</keyword>
<evidence type="ECO:0000313" key="23">
    <source>
        <dbReference type="EMBL" id="KNZ50954.1"/>
    </source>
</evidence>
<evidence type="ECO:0000256" key="14">
    <source>
        <dbReference type="ARBA" id="ARBA00022908"/>
    </source>
</evidence>
<accession>A0A0L6UR00</accession>
<keyword evidence="24" id="KW-1185">Reference proteome</keyword>
<feature type="region of interest" description="Disordered" evidence="21">
    <location>
        <begin position="402"/>
        <end position="427"/>
    </location>
</feature>
<evidence type="ECO:0000256" key="18">
    <source>
        <dbReference type="ARBA" id="ARBA00023172"/>
    </source>
</evidence>
<evidence type="ECO:0000256" key="5">
    <source>
        <dbReference type="ARBA" id="ARBA00022695"/>
    </source>
</evidence>
<dbReference type="VEuPathDB" id="FungiDB:VP01_4157g1"/>
<keyword evidence="16" id="KW-0808">Transferase</keyword>
<dbReference type="GO" id="GO:0003723">
    <property type="term" value="F:RNA binding"/>
    <property type="evidence" value="ECO:0007669"/>
    <property type="project" value="UniProtKB-KW"/>
</dbReference>
<feature type="compositionally biased region" description="Polar residues" evidence="21">
    <location>
        <begin position="408"/>
        <end position="420"/>
    </location>
</feature>
<dbReference type="GO" id="GO:0005634">
    <property type="term" value="C:nucleus"/>
    <property type="evidence" value="ECO:0007669"/>
    <property type="project" value="UniProtKB-ARBA"/>
</dbReference>
<keyword evidence="14" id="KW-0229">DNA integration</keyword>
<dbReference type="GO" id="GO:0004519">
    <property type="term" value="F:endonuclease activity"/>
    <property type="evidence" value="ECO:0007669"/>
    <property type="project" value="UniProtKB-KW"/>
</dbReference>
<evidence type="ECO:0000313" key="24">
    <source>
        <dbReference type="Proteomes" id="UP000037035"/>
    </source>
</evidence>
<evidence type="ECO:0000256" key="3">
    <source>
        <dbReference type="ARBA" id="ARBA00022612"/>
    </source>
</evidence>
<protein>
    <recommendedName>
        <fullName evidence="22">Integrase catalytic domain-containing protein</fullName>
    </recommendedName>
</protein>